<comment type="caution">
    <text evidence="1">The sequence shown here is derived from an EMBL/GenBank/DDBJ whole genome shotgun (WGS) entry which is preliminary data.</text>
</comment>
<reference evidence="1 2" key="1">
    <citation type="submission" date="2022-06" db="EMBL/GenBank/DDBJ databases">
        <title>Genomic Encyclopedia of Archaeal and Bacterial Type Strains, Phase II (KMG-II): from individual species to whole genera.</title>
        <authorList>
            <person name="Goeker M."/>
        </authorList>
    </citation>
    <scope>NUCLEOTIDE SEQUENCE [LARGE SCALE GENOMIC DNA]</scope>
    <source>
        <strain evidence="1 2">DSM 40477</strain>
    </source>
</reference>
<evidence type="ECO:0000313" key="1">
    <source>
        <dbReference type="EMBL" id="MCP2257393.1"/>
    </source>
</evidence>
<name>A0ABT1HPF4_STRSD</name>
<sequence length="608" mass="68516">MARTGQGLGPTEIAGSKTYEADGYRLRFYPDLGNPERQDSEFYWMPDDLYLERGDDPETGDFAFRFSRFAGEDPESGQVDGGLLTFTLAGTLPPKAVEAAQQQLYREFVGHKKPPYWGILKGAGAVFSPMTFQFSHTTLSNVFPRGPNTLREDPWFWQLQGADTGSISATTGRSYRALFGHHLTQVLYRAVREGSSSIVVNRTVGVEFTAPVRELRIKGQWRDVSEELVEMVGADGRLTIAELRRCLTRLTQRKRLTVEFTLDGSVPDKEEAATYLRDHSDALVARFAKLARQAVLDPTVPRPAALTSDADGPATPWGRTWKVVSTMPQQPSIDHVTSRPYTYSSHFTLSTSFESAFAEMRKDPDFERKYVVTTYLSDWSHCLRRVFRPVIAWDNPAVEYVAVQCGYPNENGVLDWQGRTFPRSGSGDKAGVWVYEVRQKHPGEVDNPPAGWESDRTFVRRSIHLVDSTTVTDRFCVVHNEVNHIEVDPEPHGTLFDTIAIDVSTMMARHLDVVPIYLDRTLDESETVDLTMEVTDPSGTPLKKPTATFRWTASDQDTPRRWILFPAERDFVPCFRYRATLRTRGATRVGPWIHTRGNGALPVLVPDP</sequence>
<proteinExistence type="predicted"/>
<keyword evidence="2" id="KW-1185">Reference proteome</keyword>
<gene>
    <name evidence="1" type="ORF">LX15_001078</name>
</gene>
<organism evidence="1 2">
    <name type="scientific">Streptoalloteichus tenebrarius (strain ATCC 17920 / DSM 40477 / JCM 4838 / CBS 697.72 / NBRC 16177 / NCIMB 11028 / NRRL B-12390 / A12253. 1 / ISP 5477)</name>
    <name type="common">Streptomyces tenebrarius</name>
    <dbReference type="NCBI Taxonomy" id="1933"/>
    <lineage>
        <taxon>Bacteria</taxon>
        <taxon>Bacillati</taxon>
        <taxon>Actinomycetota</taxon>
        <taxon>Actinomycetes</taxon>
        <taxon>Pseudonocardiales</taxon>
        <taxon>Pseudonocardiaceae</taxon>
        <taxon>Streptoalloteichus</taxon>
    </lineage>
</organism>
<dbReference type="Proteomes" id="UP001205311">
    <property type="component" value="Unassembled WGS sequence"/>
</dbReference>
<dbReference type="EMBL" id="JAMTCP010000004">
    <property type="protein sequence ID" value="MCP2257393.1"/>
    <property type="molecule type" value="Genomic_DNA"/>
</dbReference>
<protein>
    <submittedName>
        <fullName evidence="1">Uncharacterized protein</fullName>
    </submittedName>
</protein>
<evidence type="ECO:0000313" key="2">
    <source>
        <dbReference type="Proteomes" id="UP001205311"/>
    </source>
</evidence>
<accession>A0ABT1HPF4</accession>
<dbReference type="RefSeq" id="WP_253668359.1">
    <property type="nucleotide sequence ID" value="NZ_JAMTCP010000004.1"/>
</dbReference>